<dbReference type="SUPFAM" id="SSF51338">
    <property type="entry name" value="Composite domain of metallo-dependent hydrolases"/>
    <property type="match status" value="1"/>
</dbReference>
<dbReference type="InterPro" id="IPR011059">
    <property type="entry name" value="Metal-dep_hydrolase_composite"/>
</dbReference>
<dbReference type="InterPro" id="IPR032466">
    <property type="entry name" value="Metal_Hydrolase"/>
</dbReference>
<dbReference type="Gene3D" id="3.20.20.140">
    <property type="entry name" value="Metal-dependent hydrolases"/>
    <property type="match status" value="1"/>
</dbReference>
<name>A0A917LJS6_9BACI</name>
<comment type="caution">
    <text evidence="7">The sequence shown here is derived from an EMBL/GenBank/DDBJ whole genome shotgun (WGS) entry which is preliminary data.</text>
</comment>
<dbReference type="InterPro" id="IPR006680">
    <property type="entry name" value="Amidohydro-rel"/>
</dbReference>
<dbReference type="Pfam" id="PF01979">
    <property type="entry name" value="Amidohydro_1"/>
    <property type="match status" value="1"/>
</dbReference>
<dbReference type="PANTHER" id="PTHR11113">
    <property type="entry name" value="N-ACETYLGLUCOSAMINE-6-PHOSPHATE DEACETYLASE"/>
    <property type="match status" value="1"/>
</dbReference>
<dbReference type="RefSeq" id="WP_188615788.1">
    <property type="nucleotide sequence ID" value="NZ_BMJT01000013.1"/>
</dbReference>
<proteinExistence type="inferred from homology"/>
<dbReference type="Pfam" id="PF13382">
    <property type="entry name" value="Adenine_deam_C"/>
    <property type="match status" value="1"/>
</dbReference>
<protein>
    <recommendedName>
        <fullName evidence="2">adenine deaminase</fullName>
        <ecNumber evidence="2">3.5.4.2</ecNumber>
    </recommendedName>
</protein>
<accession>A0A917LJS6</accession>
<dbReference type="Gene3D" id="2.30.40.10">
    <property type="entry name" value="Urease, subunit C, domain 1"/>
    <property type="match status" value="1"/>
</dbReference>
<keyword evidence="8" id="KW-1185">Reference proteome</keyword>
<organism evidence="7 8">
    <name type="scientific">Lysinibacillus alkalisoli</name>
    <dbReference type="NCBI Taxonomy" id="1911548"/>
    <lineage>
        <taxon>Bacteria</taxon>
        <taxon>Bacillati</taxon>
        <taxon>Bacillota</taxon>
        <taxon>Bacilli</taxon>
        <taxon>Bacillales</taxon>
        <taxon>Bacillaceae</taxon>
        <taxon>Lysinibacillus</taxon>
    </lineage>
</organism>
<dbReference type="SUPFAM" id="SSF51556">
    <property type="entry name" value="Metallo-dependent hydrolases"/>
    <property type="match status" value="1"/>
</dbReference>
<dbReference type="GO" id="GO:0000034">
    <property type="term" value="F:adenine deaminase activity"/>
    <property type="evidence" value="ECO:0007669"/>
    <property type="project" value="UniProtKB-EC"/>
</dbReference>
<keyword evidence="3" id="KW-0378">Hydrolase</keyword>
<evidence type="ECO:0000256" key="2">
    <source>
        <dbReference type="ARBA" id="ARBA00012782"/>
    </source>
</evidence>
<evidence type="ECO:0000313" key="7">
    <source>
        <dbReference type="EMBL" id="GGG32513.1"/>
    </source>
</evidence>
<evidence type="ECO:0000259" key="5">
    <source>
        <dbReference type="Pfam" id="PF01979"/>
    </source>
</evidence>
<evidence type="ECO:0000256" key="3">
    <source>
        <dbReference type="ARBA" id="ARBA00022801"/>
    </source>
</evidence>
<evidence type="ECO:0000259" key="6">
    <source>
        <dbReference type="Pfam" id="PF13382"/>
    </source>
</evidence>
<sequence>MVAPAWKIEQIRKQVGVVDGKIAPTLVLKNARYLHSVLKTWLEGNIWVHEDRIVYIGDKMPTDLQAVEIVDCAGKTIVPGYIEPHVHPFQVYGPANFAMFAAQTGTTTFLSDNLPFFLGLKNEESFAILDRLKALPFSFYWWTRFDSQTELINEEEVFSSTRLIDWLSRDDVLLGGELTGWTRLVRGDDNMLARIQMAKRMHKKIEAHLPGSSSRTLARMKLFGADGDHESMTADEVEARLLQGYGVTLRYSSIRPDLPVLLRGIIEKNLPVFDHLMMTTDGSTPAFYEEGIMDACIKIALDEGVTPIDAYAMASYNIARYYDMTNLHGLIAIGRYATLNILTDEFSPTPESVLSKGVWLKRDNEQTYDCNFAYQEFGEMNLSFNLTTDDFQFSTPVGIDMVNDVITKPYRVQIATDQDLSLTHDESYLILLSRDGKWRVNTVLKGFANKVKGFASSYSNTGDIIIIGKTIKDMMHAFNELKRIKGGYVLVENNKVIASLALDVDGSFSTVSVTEIIASEKILKEALAARGYNKGDAIYSLLFLMSIHLPYVRVTQKGIYDVMKDKVLLPAVMR</sequence>
<reference evidence="7" key="1">
    <citation type="journal article" date="2014" name="Int. J. Syst. Evol. Microbiol.">
        <title>Complete genome sequence of Corynebacterium casei LMG S-19264T (=DSM 44701T), isolated from a smear-ripened cheese.</title>
        <authorList>
            <consortium name="US DOE Joint Genome Institute (JGI-PGF)"/>
            <person name="Walter F."/>
            <person name="Albersmeier A."/>
            <person name="Kalinowski J."/>
            <person name="Ruckert C."/>
        </authorList>
    </citation>
    <scope>NUCLEOTIDE SEQUENCE</scope>
    <source>
        <strain evidence="7">CGMCC 1.15760</strain>
    </source>
</reference>
<feature type="domain" description="Amidohydrolase-related" evidence="5">
    <location>
        <begin position="76"/>
        <end position="359"/>
    </location>
</feature>
<dbReference type="Proteomes" id="UP000616608">
    <property type="component" value="Unassembled WGS sequence"/>
</dbReference>
<feature type="domain" description="Adenine deaminase C-terminal" evidence="6">
    <location>
        <begin position="405"/>
        <end position="564"/>
    </location>
</feature>
<reference evidence="7" key="2">
    <citation type="submission" date="2020-09" db="EMBL/GenBank/DDBJ databases">
        <authorList>
            <person name="Sun Q."/>
            <person name="Zhou Y."/>
        </authorList>
    </citation>
    <scope>NUCLEOTIDE SEQUENCE</scope>
    <source>
        <strain evidence="7">CGMCC 1.15760</strain>
    </source>
</reference>
<gene>
    <name evidence="7" type="primary">ade</name>
    <name evidence="7" type="ORF">GCM10007425_28960</name>
</gene>
<dbReference type="EMBL" id="BMJT01000013">
    <property type="protein sequence ID" value="GGG32513.1"/>
    <property type="molecule type" value="Genomic_DNA"/>
</dbReference>
<dbReference type="AlphaFoldDB" id="A0A917LJS6"/>
<comment type="catalytic activity">
    <reaction evidence="4">
        <text>adenine + H2O + H(+) = hypoxanthine + NH4(+)</text>
        <dbReference type="Rhea" id="RHEA:23688"/>
        <dbReference type="ChEBI" id="CHEBI:15377"/>
        <dbReference type="ChEBI" id="CHEBI:15378"/>
        <dbReference type="ChEBI" id="CHEBI:16708"/>
        <dbReference type="ChEBI" id="CHEBI:17368"/>
        <dbReference type="ChEBI" id="CHEBI:28938"/>
        <dbReference type="EC" id="3.5.4.2"/>
    </reaction>
</comment>
<dbReference type="InterPro" id="IPR026912">
    <property type="entry name" value="Adenine_deam_C"/>
</dbReference>
<dbReference type="EC" id="3.5.4.2" evidence="2"/>
<evidence type="ECO:0000313" key="8">
    <source>
        <dbReference type="Proteomes" id="UP000616608"/>
    </source>
</evidence>
<evidence type="ECO:0000256" key="1">
    <source>
        <dbReference type="ARBA" id="ARBA00006773"/>
    </source>
</evidence>
<dbReference type="PANTHER" id="PTHR11113:SF6">
    <property type="entry name" value="ADENINE DEAMINASE YERA-RELATED"/>
    <property type="match status" value="1"/>
</dbReference>
<evidence type="ECO:0000256" key="4">
    <source>
        <dbReference type="ARBA" id="ARBA00047720"/>
    </source>
</evidence>
<comment type="similarity">
    <text evidence="1">Belongs to the metallo-dependent hydrolases superfamily. Adenine deaminase family.</text>
</comment>